<dbReference type="InterPro" id="IPR050109">
    <property type="entry name" value="HTH-type_TetR-like_transc_reg"/>
</dbReference>
<dbReference type="RefSeq" id="WP_182598453.1">
    <property type="nucleotide sequence ID" value="NZ_JACIVC010000061.1"/>
</dbReference>
<feature type="DNA-binding region" description="H-T-H motif" evidence="2">
    <location>
        <begin position="41"/>
        <end position="60"/>
    </location>
</feature>
<dbReference type="SUPFAM" id="SSF46689">
    <property type="entry name" value="Homeodomain-like"/>
    <property type="match status" value="1"/>
</dbReference>
<comment type="caution">
    <text evidence="4">The sequence shown here is derived from an EMBL/GenBank/DDBJ whole genome shotgun (WGS) entry which is preliminary data.</text>
</comment>
<keyword evidence="1 2" id="KW-0238">DNA-binding</keyword>
<dbReference type="InterPro" id="IPR023772">
    <property type="entry name" value="DNA-bd_HTH_TetR-type_CS"/>
</dbReference>
<dbReference type="AlphaFoldDB" id="A0A7W3TSM3"/>
<organism evidence="4 5">
    <name type="scientific">Limosilactobacillus albertensis</name>
    <dbReference type="NCBI Taxonomy" id="2759752"/>
    <lineage>
        <taxon>Bacteria</taxon>
        <taxon>Bacillati</taxon>
        <taxon>Bacillota</taxon>
        <taxon>Bacilli</taxon>
        <taxon>Lactobacillales</taxon>
        <taxon>Lactobacillaceae</taxon>
        <taxon>Limosilactobacillus</taxon>
    </lineage>
</organism>
<sequence>MSQVLTNYREQLENAKMPAGKKKVLQTALTLFANSGFHATTTAKIAKQAGVSEGTIYKYFKSKDDLLASILEPILIEIKDNFFTNLDSYDDLNDLIRFIVTDRVEFINVNFDFIRLLMQEILTNQLTNQYYAAFFSGDNGVLLRIKQLQERYPEINSALTPVQLLRSIVGPVMAYIFQTKLFNVPADDNDLKLIECQIFNNLTK</sequence>
<protein>
    <submittedName>
        <fullName evidence="4">TetR/AcrR family transcriptional regulator</fullName>
    </submittedName>
</protein>
<dbReference type="GO" id="GO:0003677">
    <property type="term" value="F:DNA binding"/>
    <property type="evidence" value="ECO:0007669"/>
    <property type="project" value="UniProtKB-UniRule"/>
</dbReference>
<dbReference type="PANTHER" id="PTHR30055:SF222">
    <property type="entry name" value="REGULATORY PROTEIN"/>
    <property type="match status" value="1"/>
</dbReference>
<dbReference type="PRINTS" id="PR00455">
    <property type="entry name" value="HTHTETR"/>
</dbReference>
<evidence type="ECO:0000313" key="4">
    <source>
        <dbReference type="EMBL" id="MBB1069936.1"/>
    </source>
</evidence>
<dbReference type="InterPro" id="IPR009057">
    <property type="entry name" value="Homeodomain-like_sf"/>
</dbReference>
<evidence type="ECO:0000256" key="1">
    <source>
        <dbReference type="ARBA" id="ARBA00023125"/>
    </source>
</evidence>
<reference evidence="4 5" key="1">
    <citation type="submission" date="2020-07" db="EMBL/GenBank/DDBJ databases">
        <title>Description of Limosilactobacillus balticus sp. nov., Limosilactobacillus agrestis sp. nov., Limosilactobacillus albertensis sp. nov., Limosilactobacillus rudii sp. nov., Limosilactobacillus fastidiosus sp. nov., five novel Limosilactobacillus species isolated from the vertebrate gastrointestinal tract, and proposal of 6 subspecies of Limosilactobacillus reuteri adapted to the gastrointestinal tract of specific vertebrate hosts.</title>
        <authorList>
            <person name="Li F."/>
            <person name="Cheng C."/>
            <person name="Zheng J."/>
            <person name="Quevedo R.M."/>
            <person name="Li J."/>
            <person name="Roos S."/>
            <person name="Gaenzle M.G."/>
            <person name="Walter J."/>
        </authorList>
    </citation>
    <scope>NUCLEOTIDE SEQUENCE [LARGE SCALE GENOMIC DNA]</scope>
    <source>
        <strain evidence="4 5">RRLNB_1_1</strain>
    </source>
</reference>
<evidence type="ECO:0000259" key="3">
    <source>
        <dbReference type="PROSITE" id="PS50977"/>
    </source>
</evidence>
<dbReference type="Pfam" id="PF00440">
    <property type="entry name" value="TetR_N"/>
    <property type="match status" value="1"/>
</dbReference>
<accession>A0A7W3TSM3</accession>
<dbReference type="Proteomes" id="UP000518316">
    <property type="component" value="Unassembled WGS sequence"/>
</dbReference>
<dbReference type="PANTHER" id="PTHR30055">
    <property type="entry name" value="HTH-TYPE TRANSCRIPTIONAL REGULATOR RUTR"/>
    <property type="match status" value="1"/>
</dbReference>
<dbReference type="GO" id="GO:0006355">
    <property type="term" value="P:regulation of DNA-templated transcription"/>
    <property type="evidence" value="ECO:0007669"/>
    <property type="project" value="UniProtKB-ARBA"/>
</dbReference>
<dbReference type="Gene3D" id="1.10.357.10">
    <property type="entry name" value="Tetracycline Repressor, domain 2"/>
    <property type="match status" value="1"/>
</dbReference>
<evidence type="ECO:0000256" key="2">
    <source>
        <dbReference type="PROSITE-ProRule" id="PRU00335"/>
    </source>
</evidence>
<evidence type="ECO:0000313" key="5">
    <source>
        <dbReference type="Proteomes" id="UP000518316"/>
    </source>
</evidence>
<dbReference type="InterPro" id="IPR001647">
    <property type="entry name" value="HTH_TetR"/>
</dbReference>
<name>A0A7W3TSM3_9LACO</name>
<proteinExistence type="predicted"/>
<keyword evidence="5" id="KW-1185">Reference proteome</keyword>
<dbReference type="PROSITE" id="PS01081">
    <property type="entry name" value="HTH_TETR_1"/>
    <property type="match status" value="1"/>
</dbReference>
<dbReference type="PROSITE" id="PS50977">
    <property type="entry name" value="HTH_TETR_2"/>
    <property type="match status" value="1"/>
</dbReference>
<gene>
    <name evidence="4" type="ORF">H5S40_07205</name>
</gene>
<dbReference type="EMBL" id="JACIVC010000061">
    <property type="protein sequence ID" value="MBB1069936.1"/>
    <property type="molecule type" value="Genomic_DNA"/>
</dbReference>
<feature type="domain" description="HTH tetR-type" evidence="3">
    <location>
        <begin position="18"/>
        <end position="78"/>
    </location>
</feature>